<dbReference type="InterPro" id="IPR036322">
    <property type="entry name" value="WD40_repeat_dom_sf"/>
</dbReference>
<dbReference type="GO" id="GO:0032040">
    <property type="term" value="C:small-subunit processome"/>
    <property type="evidence" value="ECO:0007669"/>
    <property type="project" value="InterPro"/>
</dbReference>
<dbReference type="PROSITE" id="PS00678">
    <property type="entry name" value="WD_REPEATS_1"/>
    <property type="match status" value="1"/>
</dbReference>
<dbReference type="Pfam" id="PF25171">
    <property type="entry name" value="Beta-prop_WDR36-Utp21_1st"/>
    <property type="match status" value="1"/>
</dbReference>
<evidence type="ECO:0000313" key="6">
    <source>
        <dbReference type="EMBL" id="TGZ82394.1"/>
    </source>
</evidence>
<dbReference type="Pfam" id="PF25168">
    <property type="entry name" value="Beta-prop_WDR36-Utp21_2nd"/>
    <property type="match status" value="1"/>
</dbReference>
<dbReference type="SUPFAM" id="SSF50998">
    <property type="entry name" value="Quinoprotein alcohol dehydrogenase-like"/>
    <property type="match status" value="1"/>
</dbReference>
<dbReference type="SMART" id="SM00320">
    <property type="entry name" value="WD40"/>
    <property type="match status" value="9"/>
</dbReference>
<feature type="domain" description="WDR36/Utp21 N-terminal" evidence="5">
    <location>
        <begin position="57"/>
        <end position="362"/>
    </location>
</feature>
<dbReference type="InterPro" id="IPR059157">
    <property type="entry name" value="WDR36-Utp21_N"/>
</dbReference>
<dbReference type="InterPro" id="IPR007319">
    <property type="entry name" value="WDR36/Utp21_C"/>
</dbReference>
<protein>
    <submittedName>
        <fullName evidence="6">Utp21-domain-containing protein</fullName>
    </submittedName>
</protein>
<reference evidence="6 7" key="1">
    <citation type="submission" date="2019-04" db="EMBL/GenBank/DDBJ databases">
        <title>Comparative genomics and transcriptomics to analyze fruiting body development in filamentous ascomycetes.</title>
        <authorList>
            <consortium name="DOE Joint Genome Institute"/>
            <person name="Lutkenhaus R."/>
            <person name="Traeger S."/>
            <person name="Breuer J."/>
            <person name="Kuo A."/>
            <person name="Lipzen A."/>
            <person name="Pangilinan J."/>
            <person name="Dilworth D."/>
            <person name="Sandor L."/>
            <person name="Poggeler S."/>
            <person name="Barry K."/>
            <person name="Grigoriev I.V."/>
            <person name="Nowrousian M."/>
        </authorList>
    </citation>
    <scope>NUCLEOTIDE SEQUENCE [LARGE SCALE GENOMIC DNA]</scope>
    <source>
        <strain evidence="6 7">CBS 389.68</strain>
    </source>
</reference>
<evidence type="ECO:0000313" key="7">
    <source>
        <dbReference type="Proteomes" id="UP000298138"/>
    </source>
</evidence>
<keyword evidence="1 3" id="KW-0853">WD repeat</keyword>
<sequence length="1007" mass="109529">MPSVHPKRQRTEAALVKPPTTASIPTHSRILAPFRSIGHTTSSVAPSILPQGQTFQISTALDRTVQTYDVRKLNLLFVTSPPTPATITKVVAHKDLVYAAFGDGVKSIVGVWIFKRGKKAAELQEPTRRWGAWKDLVIFGTWVVGAFDKAAVVWRKDTGEIHTELEMGGQDGALTAICHPASFLNKVVIARRNGDLQIWNVKTGKLIYTILSPIPATSVSASKAITTLVQTPAICVLAAGYSTGEVLLHNILTDTTLFTMNQPTTATASTTKRVTSLSFCTDPFVGAGKTTSDSAEGSGRILAVGHDDGFVTLWNLTKRRVFGELRNSHEPSPQGVHAQWLTGQNILVTTAGDNSIKEWVFDSPHSSQPRLLRSRSGHAAPITAMAFVSPNTNHFLLSGSRDRSLRAQSLRNDSQNFEFSQGAAVKKANKMSKRVEASIVDAIAESKAGPITCIATSAGEDGAGSAGREWESIVTGHQSERAARCWSLQNKKIGRWTLPTTDEGEVKSVAITACGTFALIGSVKGGIDMYNLQSGIHRRKFPAPLTPAQARIVKKGEAVGKLTMIGQGKHTKAVTGIVSDSLNRVVITSGLDGKIKFWEFVTGILIHEIDWNDTVKIPSKMKFHRPSELLAVACDDMAIRVIDVETKKVVRELWGAEGKISDFAFSNDGRWIVASSMDSVIRIWDLPTGHLIDGVRTKTIVSALAFAGSGEFLATAHVGSVGVSLWTNRTLFRHVPTRAITDGDIVDLQTPTISGEGGTSLIAAALANPEDDAEGQQSGIYTTIDQLSNELLTMSLVPRNRWQTLVNLDAIRARNKPKEAPKAPEKAPFFLSALTGSNTSGADPATDAATDALTLAAERDRILRIDPTANAGESKFTTLLRDTQNPSRVIDHLKTLSPSSADLEIRSLREGEEMISFVKALTARMTTRKDWELVMAWMSVFMKCHGAVVVEEEMDEGGQEEDEEEDWRELLRRALKEWRGVQVVEQKRLSERVGFCLGVAEFLRSGR</sequence>
<evidence type="ECO:0000259" key="4">
    <source>
        <dbReference type="Pfam" id="PF04192"/>
    </source>
</evidence>
<evidence type="ECO:0000259" key="5">
    <source>
        <dbReference type="Pfam" id="PF25171"/>
    </source>
</evidence>
<keyword evidence="7" id="KW-1185">Reference proteome</keyword>
<dbReference type="STRING" id="341454.A0A4S2N0G4"/>
<evidence type="ECO:0000256" key="3">
    <source>
        <dbReference type="PROSITE-ProRule" id="PRU00221"/>
    </source>
</evidence>
<feature type="domain" description="WDR36/Utp21 C-terminal" evidence="4">
    <location>
        <begin position="785"/>
        <end position="1004"/>
    </location>
</feature>
<gene>
    <name evidence="6" type="ORF">EX30DRAFT_329778</name>
</gene>
<feature type="repeat" description="WD" evidence="3">
    <location>
        <begin position="567"/>
        <end position="608"/>
    </location>
</feature>
<dbReference type="InterPro" id="IPR001680">
    <property type="entry name" value="WD40_rpt"/>
</dbReference>
<dbReference type="GO" id="GO:0006364">
    <property type="term" value="P:rRNA processing"/>
    <property type="evidence" value="ECO:0007669"/>
    <property type="project" value="InterPro"/>
</dbReference>
<dbReference type="PANTHER" id="PTHR22840">
    <property type="entry name" value="WD REPEAT-CONTAINING PROTEIN 36"/>
    <property type="match status" value="1"/>
</dbReference>
<dbReference type="FunCoup" id="A0A4S2N0G4">
    <property type="interactions" value="1120"/>
</dbReference>
<feature type="repeat" description="WD" evidence="3">
    <location>
        <begin position="653"/>
        <end position="694"/>
    </location>
</feature>
<dbReference type="Proteomes" id="UP000298138">
    <property type="component" value="Unassembled WGS sequence"/>
</dbReference>
<accession>A0A4S2N0G4</accession>
<dbReference type="PROSITE" id="PS50294">
    <property type="entry name" value="WD_REPEATS_REGION"/>
    <property type="match status" value="1"/>
</dbReference>
<dbReference type="InterPro" id="IPR011047">
    <property type="entry name" value="Quinoprotein_ADH-like_sf"/>
</dbReference>
<proteinExistence type="predicted"/>
<dbReference type="GO" id="GO:0034388">
    <property type="term" value="C:Pwp2p-containing subcomplex of 90S preribosome"/>
    <property type="evidence" value="ECO:0007669"/>
    <property type="project" value="TreeGrafter"/>
</dbReference>
<dbReference type="EMBL" id="ML220115">
    <property type="protein sequence ID" value="TGZ82394.1"/>
    <property type="molecule type" value="Genomic_DNA"/>
</dbReference>
<dbReference type="InterPro" id="IPR015943">
    <property type="entry name" value="WD40/YVTN_repeat-like_dom_sf"/>
</dbReference>
<dbReference type="Gene3D" id="2.130.10.10">
    <property type="entry name" value="YVTN repeat-like/Quinoprotein amine dehydrogenase"/>
    <property type="match status" value="2"/>
</dbReference>
<dbReference type="PANTHER" id="PTHR22840:SF12">
    <property type="entry name" value="WD REPEAT-CONTAINING PROTEIN 36"/>
    <property type="match status" value="1"/>
</dbReference>
<keyword evidence="2" id="KW-0677">Repeat</keyword>
<dbReference type="Pfam" id="PF04192">
    <property type="entry name" value="Utp21"/>
    <property type="match status" value="1"/>
</dbReference>
<dbReference type="InterPro" id="IPR019775">
    <property type="entry name" value="WD40_repeat_CS"/>
</dbReference>
<dbReference type="AlphaFoldDB" id="A0A4S2N0G4"/>
<dbReference type="PROSITE" id="PS50082">
    <property type="entry name" value="WD_REPEATS_2"/>
    <property type="match status" value="2"/>
</dbReference>
<name>A0A4S2N0G4_9PEZI</name>
<dbReference type="OrthoDB" id="10250769at2759"/>
<organism evidence="6 7">
    <name type="scientific">Ascodesmis nigricans</name>
    <dbReference type="NCBI Taxonomy" id="341454"/>
    <lineage>
        <taxon>Eukaryota</taxon>
        <taxon>Fungi</taxon>
        <taxon>Dikarya</taxon>
        <taxon>Ascomycota</taxon>
        <taxon>Pezizomycotina</taxon>
        <taxon>Pezizomycetes</taxon>
        <taxon>Pezizales</taxon>
        <taxon>Ascodesmidaceae</taxon>
        <taxon>Ascodesmis</taxon>
    </lineage>
</organism>
<dbReference type="SUPFAM" id="SSF50978">
    <property type="entry name" value="WD40 repeat-like"/>
    <property type="match status" value="1"/>
</dbReference>
<evidence type="ECO:0000256" key="2">
    <source>
        <dbReference type="ARBA" id="ARBA00022737"/>
    </source>
</evidence>
<evidence type="ECO:0000256" key="1">
    <source>
        <dbReference type="ARBA" id="ARBA00022574"/>
    </source>
</evidence>
<dbReference type="InParanoid" id="A0A4S2N0G4"/>